<protein>
    <submittedName>
        <fullName evidence="1">Uncharacterized protein</fullName>
    </submittedName>
</protein>
<dbReference type="EMBL" id="DQVR01000028">
    <property type="protein sequence ID" value="HIQ23629.1"/>
    <property type="molecule type" value="Genomic_DNA"/>
</dbReference>
<accession>A0A832ZTT6</accession>
<dbReference type="Pfam" id="PF02641">
    <property type="entry name" value="DUF190"/>
    <property type="match status" value="1"/>
</dbReference>
<reference evidence="1" key="1">
    <citation type="journal article" date="2020" name="ISME J.">
        <title>Gammaproteobacteria mediating utilization of methyl-, sulfur- and petroleum organic compounds in deep ocean hydrothermal plumes.</title>
        <authorList>
            <person name="Zhou Z."/>
            <person name="Liu Y."/>
            <person name="Pan J."/>
            <person name="Cron B.R."/>
            <person name="Toner B.M."/>
            <person name="Anantharaman K."/>
            <person name="Breier J.A."/>
            <person name="Dick G.J."/>
            <person name="Li M."/>
        </authorList>
    </citation>
    <scope>NUCLEOTIDE SEQUENCE</scope>
    <source>
        <strain evidence="1">SZUA-1523</strain>
    </source>
</reference>
<comment type="caution">
    <text evidence="1">The sequence shown here is derived from an EMBL/GenBank/DDBJ whole genome shotgun (WGS) entry which is preliminary data.</text>
</comment>
<dbReference type="Proteomes" id="UP000600071">
    <property type="component" value="Unassembled WGS sequence"/>
</dbReference>
<dbReference type="InterPro" id="IPR003793">
    <property type="entry name" value="UPF0166"/>
</dbReference>
<evidence type="ECO:0000313" key="2">
    <source>
        <dbReference type="Proteomes" id="UP000600071"/>
    </source>
</evidence>
<proteinExistence type="predicted"/>
<name>A0A832ZTT6_9CREN</name>
<evidence type="ECO:0000313" key="1">
    <source>
        <dbReference type="EMBL" id="HIQ23629.1"/>
    </source>
</evidence>
<dbReference type="AlphaFoldDB" id="A0A832ZTT6"/>
<organism evidence="1 2">
    <name type="scientific">Pyrodictium delaneyi</name>
    <dbReference type="NCBI Taxonomy" id="1273541"/>
    <lineage>
        <taxon>Archaea</taxon>
        <taxon>Thermoproteota</taxon>
        <taxon>Thermoprotei</taxon>
        <taxon>Desulfurococcales</taxon>
        <taxon>Pyrodictiaceae</taxon>
        <taxon>Pyrodictium</taxon>
    </lineage>
</organism>
<gene>
    <name evidence="1" type="ORF">EYH50_01100</name>
</gene>
<sequence length="76" mass="8010">MGYTLVSQTATVGSPLHVPSRIGSQTWPRERYSGSGIAGCGSHSMILAAGVLRLSEGLPVIVIVEVVDEEDTKERG</sequence>